<gene>
    <name evidence="1" type="ORF">HMPREF9707_01222</name>
</gene>
<dbReference type="STRING" id="883112.HMPREF9707_01222"/>
<sequence length="254" mass="29497">MGNKEVIIKSKKRVQKHGEVFTPKRIVKMMLDQPGIKEACESVTATFLEPSAGEGAFLIEILKRKLSIVQKNYNENLAQYENYSLLALTTLYGVELLEDNAQRCVMNLYKIYNDFYREAAEAHETKVRDKIFRAAQYIISKNIVQGNFLTKEQVNGDPIIFTEWKLLDTRANQKKLKVQRTEYSLEEIAEGTEHESGYIHGTLLPVEEAQLSLFDLFEDEISDEEPEKNYRYLPCWIEDVHLEEMEEIDESDTN</sequence>
<dbReference type="Proteomes" id="UP000005147">
    <property type="component" value="Unassembled WGS sequence"/>
</dbReference>
<dbReference type="PRINTS" id="PR00507">
    <property type="entry name" value="N12N6MTFRASE"/>
</dbReference>
<evidence type="ECO:0008006" key="3">
    <source>
        <dbReference type="Google" id="ProtNLM"/>
    </source>
</evidence>
<protein>
    <recommendedName>
        <fullName evidence="3">DNA methylase adenine-specific domain-containing protein</fullName>
    </recommendedName>
</protein>
<keyword evidence="2" id="KW-1185">Reference proteome</keyword>
<organism evidence="1 2">
    <name type="scientific">Falseniella ignava CCUG 37419</name>
    <dbReference type="NCBI Taxonomy" id="883112"/>
    <lineage>
        <taxon>Bacteria</taxon>
        <taxon>Bacillati</taxon>
        <taxon>Bacillota</taxon>
        <taxon>Bacilli</taxon>
        <taxon>Lactobacillales</taxon>
        <taxon>Aerococcaceae</taxon>
        <taxon>Falseniella</taxon>
    </lineage>
</organism>
<dbReference type="eggNOG" id="COG0286">
    <property type="taxonomic scope" value="Bacteria"/>
</dbReference>
<dbReference type="InterPro" id="IPR029063">
    <property type="entry name" value="SAM-dependent_MTases_sf"/>
</dbReference>
<dbReference type="EMBL" id="AGZE01000033">
    <property type="protein sequence ID" value="EKB54294.1"/>
    <property type="molecule type" value="Genomic_DNA"/>
</dbReference>
<dbReference type="HOGENOM" id="CLU_077121_0_0_9"/>
<proteinExistence type="predicted"/>
<reference evidence="1 2" key="1">
    <citation type="submission" date="2012-07" db="EMBL/GenBank/DDBJ databases">
        <title>The Genome Sequence of Facklamia ignava CCUG 37419.</title>
        <authorList>
            <consortium name="The Broad Institute Genome Sequencing Platform"/>
            <person name="Earl A."/>
            <person name="Ward D."/>
            <person name="Feldgarden M."/>
            <person name="Gevers D."/>
            <person name="Huys G."/>
            <person name="Walker B."/>
            <person name="Young S.K."/>
            <person name="Zeng Q."/>
            <person name="Gargeya S."/>
            <person name="Fitzgerald M."/>
            <person name="Haas B."/>
            <person name="Abouelleil A."/>
            <person name="Alvarado L."/>
            <person name="Arachchi H.M."/>
            <person name="Berlin A.M."/>
            <person name="Chapman S.B."/>
            <person name="Goldberg J."/>
            <person name="Griggs A."/>
            <person name="Gujja S."/>
            <person name="Hansen M."/>
            <person name="Howarth C."/>
            <person name="Imamovic A."/>
            <person name="Larimer J."/>
            <person name="McCowen C."/>
            <person name="Montmayeur A."/>
            <person name="Murphy C."/>
            <person name="Neiman D."/>
            <person name="Pearson M."/>
            <person name="Priest M."/>
            <person name="Roberts A."/>
            <person name="Saif S."/>
            <person name="Shea T."/>
            <person name="Sisk P."/>
            <person name="Sykes S."/>
            <person name="Wortman J."/>
            <person name="Nusbaum C."/>
            <person name="Birren B."/>
        </authorList>
    </citation>
    <scope>NUCLEOTIDE SEQUENCE [LARGE SCALE GENOMIC DNA]</scope>
    <source>
        <strain evidence="1 2">CCUG 37419</strain>
    </source>
</reference>
<dbReference type="Gene3D" id="3.40.50.150">
    <property type="entry name" value="Vaccinia Virus protein VP39"/>
    <property type="match status" value="1"/>
</dbReference>
<comment type="caution">
    <text evidence="1">The sequence shown here is derived from an EMBL/GenBank/DDBJ whole genome shotgun (WGS) entry which is preliminary data.</text>
</comment>
<name>K1ME57_9LACT</name>
<dbReference type="SUPFAM" id="SSF53335">
    <property type="entry name" value="S-adenosyl-L-methionine-dependent methyltransferases"/>
    <property type="match status" value="1"/>
</dbReference>
<evidence type="ECO:0000313" key="1">
    <source>
        <dbReference type="EMBL" id="EKB54294.1"/>
    </source>
</evidence>
<dbReference type="AlphaFoldDB" id="K1ME57"/>
<dbReference type="PATRIC" id="fig|883112.3.peg.1215"/>
<evidence type="ECO:0000313" key="2">
    <source>
        <dbReference type="Proteomes" id="UP000005147"/>
    </source>
</evidence>
<accession>K1ME57</accession>
<dbReference type="RefSeq" id="WP_006701865.1">
    <property type="nucleotide sequence ID" value="NZ_JH932301.1"/>
</dbReference>